<gene>
    <name evidence="1" type="ORF">POCTA_138.1.T0580194</name>
</gene>
<dbReference type="EMBL" id="CAJJDP010000057">
    <property type="protein sequence ID" value="CAD8171558.1"/>
    <property type="molecule type" value="Genomic_DNA"/>
</dbReference>
<dbReference type="Proteomes" id="UP000683925">
    <property type="component" value="Unassembled WGS sequence"/>
</dbReference>
<dbReference type="AlphaFoldDB" id="A0A8S1V2D2"/>
<name>A0A8S1V2D2_PAROT</name>
<organism evidence="1 2">
    <name type="scientific">Paramecium octaurelia</name>
    <dbReference type="NCBI Taxonomy" id="43137"/>
    <lineage>
        <taxon>Eukaryota</taxon>
        <taxon>Sar</taxon>
        <taxon>Alveolata</taxon>
        <taxon>Ciliophora</taxon>
        <taxon>Intramacronucleata</taxon>
        <taxon>Oligohymenophorea</taxon>
        <taxon>Peniculida</taxon>
        <taxon>Parameciidae</taxon>
        <taxon>Paramecium</taxon>
    </lineage>
</organism>
<evidence type="ECO:0000313" key="1">
    <source>
        <dbReference type="EMBL" id="CAD8171558.1"/>
    </source>
</evidence>
<reference evidence="1" key="1">
    <citation type="submission" date="2021-01" db="EMBL/GenBank/DDBJ databases">
        <authorList>
            <consortium name="Genoscope - CEA"/>
            <person name="William W."/>
        </authorList>
    </citation>
    <scope>NUCLEOTIDE SEQUENCE</scope>
</reference>
<keyword evidence="2" id="KW-1185">Reference proteome</keyword>
<evidence type="ECO:0000313" key="2">
    <source>
        <dbReference type="Proteomes" id="UP000683925"/>
    </source>
</evidence>
<comment type="caution">
    <text evidence="1">The sequence shown here is derived from an EMBL/GenBank/DDBJ whole genome shotgun (WGS) entry which is preliminary data.</text>
</comment>
<sequence>MSTSNNQTGEQKTMAIFQTTHEIKFNEPKNNERQQKQNEILSKIDQNIKEYIELSFENCNQDCQKKIAEVQKNIKDVLIQHSLGQNNWNPSQKNPQFCQGPRLQVSNQIINNGKFPQSRNYTQQQTTNMNNFNSGQ</sequence>
<accession>A0A8S1V2D2</accession>
<protein>
    <submittedName>
        <fullName evidence="1">Uncharacterized protein</fullName>
    </submittedName>
</protein>
<proteinExistence type="predicted"/>